<evidence type="ECO:0000256" key="2">
    <source>
        <dbReference type="ARBA" id="ARBA00009695"/>
    </source>
</evidence>
<dbReference type="eggNOG" id="COG2137">
    <property type="taxonomic scope" value="Bacteria"/>
</dbReference>
<evidence type="ECO:0000259" key="6">
    <source>
        <dbReference type="Pfam" id="PF02631"/>
    </source>
</evidence>
<dbReference type="Pfam" id="PF02631">
    <property type="entry name" value="RecX_HTH2"/>
    <property type="match status" value="1"/>
</dbReference>
<dbReference type="PANTHER" id="PTHR33602:SF1">
    <property type="entry name" value="REGULATORY PROTEIN RECX FAMILY PROTEIN"/>
    <property type="match status" value="1"/>
</dbReference>
<accession>H9UGX4</accession>
<evidence type="ECO:0000256" key="4">
    <source>
        <dbReference type="ARBA" id="ARBA00022490"/>
    </source>
</evidence>
<comment type="similarity">
    <text evidence="2 5">Belongs to the RecX family.</text>
</comment>
<dbReference type="PANTHER" id="PTHR33602">
    <property type="entry name" value="REGULATORY PROTEIN RECX FAMILY PROTEIN"/>
    <property type="match status" value="1"/>
</dbReference>
<dbReference type="GO" id="GO:0006282">
    <property type="term" value="P:regulation of DNA repair"/>
    <property type="evidence" value="ECO:0007669"/>
    <property type="project" value="UniProtKB-UniRule"/>
</dbReference>
<evidence type="ECO:0000256" key="1">
    <source>
        <dbReference type="ARBA" id="ARBA00004496"/>
    </source>
</evidence>
<sequence length="204" mass="23107">MVVDIEKGTVSGWLRVTLSDGSFFSLPSETIHANGWEQPGTPADPDIAARLQQQAWQQLIERKALDSLARAEQCRARLQLKLIAKGMPAAEVSQVLDELEQRNVLSDRRYAESWVRNRMLRRGEGPLAVQLGLRARGIDQHTARAAIDTLQQEYPDLLEQAIQRAAARLSRSRSTRSPEALRSRLLREGFPRELVDTELKKYQI</sequence>
<dbReference type="HAMAP" id="MF_01114">
    <property type="entry name" value="RecX"/>
    <property type="match status" value="1"/>
</dbReference>
<protein>
    <recommendedName>
        <fullName evidence="3 5">Regulatory protein RecX</fullName>
    </recommendedName>
</protein>
<name>H9UGX4_SPIAZ</name>
<dbReference type="Proteomes" id="UP000007383">
    <property type="component" value="Chromosome"/>
</dbReference>
<dbReference type="PATRIC" id="fig|889378.3.peg.676"/>
<comment type="function">
    <text evidence="5">Modulates RecA activity.</text>
</comment>
<proteinExistence type="inferred from homology"/>
<dbReference type="EMBL" id="CP003282">
    <property type="protein sequence ID" value="AFG36767.1"/>
    <property type="molecule type" value="Genomic_DNA"/>
</dbReference>
<comment type="subcellular location">
    <subcellularLocation>
        <location evidence="1 5">Cytoplasm</location>
    </subcellularLocation>
</comment>
<keyword evidence="4 5" id="KW-0963">Cytoplasm</keyword>
<dbReference type="STRING" id="889378.Spiaf_0667"/>
<dbReference type="GO" id="GO:0005737">
    <property type="term" value="C:cytoplasm"/>
    <property type="evidence" value="ECO:0007669"/>
    <property type="project" value="UniProtKB-SubCell"/>
</dbReference>
<dbReference type="Gene3D" id="1.10.10.10">
    <property type="entry name" value="Winged helix-like DNA-binding domain superfamily/Winged helix DNA-binding domain"/>
    <property type="match status" value="2"/>
</dbReference>
<gene>
    <name evidence="5" type="primary">recX</name>
    <name evidence="7" type="ordered locus">Spiaf_0667</name>
</gene>
<evidence type="ECO:0000256" key="5">
    <source>
        <dbReference type="HAMAP-Rule" id="MF_01114"/>
    </source>
</evidence>
<evidence type="ECO:0000256" key="3">
    <source>
        <dbReference type="ARBA" id="ARBA00018111"/>
    </source>
</evidence>
<dbReference type="HOGENOM" id="CLU_066607_4_1_12"/>
<dbReference type="KEGG" id="sfc:Spiaf_0667"/>
<dbReference type="InterPro" id="IPR036388">
    <property type="entry name" value="WH-like_DNA-bd_sf"/>
</dbReference>
<evidence type="ECO:0000313" key="7">
    <source>
        <dbReference type="EMBL" id="AFG36767.1"/>
    </source>
</evidence>
<feature type="domain" description="RecX second three-helical" evidence="6">
    <location>
        <begin position="106"/>
        <end position="146"/>
    </location>
</feature>
<keyword evidence="8" id="KW-1185">Reference proteome</keyword>
<evidence type="ECO:0000313" key="8">
    <source>
        <dbReference type="Proteomes" id="UP000007383"/>
    </source>
</evidence>
<reference evidence="8" key="1">
    <citation type="journal article" date="2013" name="Stand. Genomic Sci.">
        <title>Complete genome sequence of the halophilic bacterium Spirochaeta africana type strain (Z-7692(T)) from the alkaline Lake Magadi in the East African Rift.</title>
        <authorList>
            <person name="Liolos K."/>
            <person name="Abt B."/>
            <person name="Scheuner C."/>
            <person name="Teshima H."/>
            <person name="Held B."/>
            <person name="Lapidus A."/>
            <person name="Nolan M."/>
            <person name="Lucas S."/>
            <person name="Deshpande S."/>
            <person name="Cheng J.F."/>
            <person name="Tapia R."/>
            <person name="Goodwin L.A."/>
            <person name="Pitluck S."/>
            <person name="Pagani I."/>
            <person name="Ivanova N."/>
            <person name="Mavromatis K."/>
            <person name="Mikhailova N."/>
            <person name="Huntemann M."/>
            <person name="Pati A."/>
            <person name="Chen A."/>
            <person name="Palaniappan K."/>
            <person name="Land M."/>
            <person name="Rohde M."/>
            <person name="Tindall B.J."/>
            <person name="Detter J.C."/>
            <person name="Goker M."/>
            <person name="Bristow J."/>
            <person name="Eisen J.A."/>
            <person name="Markowitz V."/>
            <person name="Hugenholtz P."/>
            <person name="Woyke T."/>
            <person name="Klenk H.P."/>
            <person name="Kyrpides N.C."/>
        </authorList>
    </citation>
    <scope>NUCLEOTIDE SEQUENCE</scope>
    <source>
        <strain evidence="8">ATCC 700263 / DSM 8902 / Z-7692</strain>
    </source>
</reference>
<organism evidence="7 8">
    <name type="scientific">Spirochaeta africana (strain ATCC 700263 / DSM 8902 / Z-7692)</name>
    <dbReference type="NCBI Taxonomy" id="889378"/>
    <lineage>
        <taxon>Bacteria</taxon>
        <taxon>Pseudomonadati</taxon>
        <taxon>Spirochaetota</taxon>
        <taxon>Spirochaetia</taxon>
        <taxon>Spirochaetales</taxon>
        <taxon>Spirochaetaceae</taxon>
        <taxon>Spirochaeta</taxon>
    </lineage>
</organism>
<dbReference type="AlphaFoldDB" id="H9UGX4"/>
<dbReference type="InterPro" id="IPR003783">
    <property type="entry name" value="Regulatory_RecX"/>
</dbReference>
<dbReference type="InterPro" id="IPR053924">
    <property type="entry name" value="RecX_HTH_2nd"/>
</dbReference>